<gene>
    <name evidence="6" type="ORF">JD292_11675</name>
</gene>
<dbReference type="InterPro" id="IPR050202">
    <property type="entry name" value="Cyt/Deoxycyt_deaminase"/>
</dbReference>
<dbReference type="InterPro" id="IPR002125">
    <property type="entry name" value="CMP_dCMP_dom"/>
</dbReference>
<keyword evidence="3" id="KW-0378">Hydrolase</keyword>
<protein>
    <recommendedName>
        <fullName evidence="5">CMP/dCMP-type deaminase domain-containing protein</fullName>
    </recommendedName>
</protein>
<comment type="caution">
    <text evidence="6">The sequence shown here is derived from an EMBL/GenBank/DDBJ whole genome shotgun (WGS) entry which is preliminary data.</text>
</comment>
<dbReference type="GO" id="GO:0042802">
    <property type="term" value="F:identical protein binding"/>
    <property type="evidence" value="ECO:0007669"/>
    <property type="project" value="UniProtKB-ARBA"/>
</dbReference>
<evidence type="ECO:0000313" key="6">
    <source>
        <dbReference type="EMBL" id="MBK0422731.1"/>
    </source>
</evidence>
<evidence type="ECO:0000256" key="2">
    <source>
        <dbReference type="ARBA" id="ARBA00022723"/>
    </source>
</evidence>
<proteinExistence type="inferred from homology"/>
<evidence type="ECO:0000313" key="7">
    <source>
        <dbReference type="Proteomes" id="UP000618733"/>
    </source>
</evidence>
<evidence type="ECO:0000256" key="1">
    <source>
        <dbReference type="ARBA" id="ARBA00006576"/>
    </source>
</evidence>
<accession>A0A934QES2</accession>
<evidence type="ECO:0000256" key="4">
    <source>
        <dbReference type="ARBA" id="ARBA00022833"/>
    </source>
</evidence>
<dbReference type="Proteomes" id="UP000618733">
    <property type="component" value="Unassembled WGS sequence"/>
</dbReference>
<dbReference type="InterPro" id="IPR016193">
    <property type="entry name" value="Cytidine_deaminase-like"/>
</dbReference>
<organism evidence="6 7">
    <name type="scientific">Leucobacter edaphi</name>
    <dbReference type="NCBI Taxonomy" id="2796472"/>
    <lineage>
        <taxon>Bacteria</taxon>
        <taxon>Bacillati</taxon>
        <taxon>Actinomycetota</taxon>
        <taxon>Actinomycetes</taxon>
        <taxon>Micrococcales</taxon>
        <taxon>Microbacteriaceae</taxon>
        <taxon>Leucobacter</taxon>
    </lineage>
</organism>
<keyword evidence="2" id="KW-0479">Metal-binding</keyword>
<evidence type="ECO:0000256" key="3">
    <source>
        <dbReference type="ARBA" id="ARBA00022801"/>
    </source>
</evidence>
<dbReference type="PANTHER" id="PTHR11644:SF2">
    <property type="entry name" value="CYTIDINE DEAMINASE"/>
    <property type="match status" value="1"/>
</dbReference>
<dbReference type="Gene3D" id="3.40.140.10">
    <property type="entry name" value="Cytidine Deaminase, domain 2"/>
    <property type="match status" value="1"/>
</dbReference>
<dbReference type="CDD" id="cd01283">
    <property type="entry name" value="cytidine_deaminase"/>
    <property type="match status" value="1"/>
</dbReference>
<feature type="domain" description="CMP/dCMP-type deaminase" evidence="5">
    <location>
        <begin position="9"/>
        <end position="102"/>
    </location>
</feature>
<evidence type="ECO:0000259" key="5">
    <source>
        <dbReference type="Pfam" id="PF00383"/>
    </source>
</evidence>
<dbReference type="GO" id="GO:0072527">
    <property type="term" value="P:pyrimidine-containing compound metabolic process"/>
    <property type="evidence" value="ECO:0007669"/>
    <property type="project" value="UniProtKB-ARBA"/>
</dbReference>
<dbReference type="PROSITE" id="PS00903">
    <property type="entry name" value="CYT_DCMP_DEAMINASES_1"/>
    <property type="match status" value="1"/>
</dbReference>
<name>A0A934QES2_9MICO</name>
<dbReference type="GO" id="GO:0055086">
    <property type="term" value="P:nucleobase-containing small molecule metabolic process"/>
    <property type="evidence" value="ECO:0007669"/>
    <property type="project" value="UniProtKB-ARBA"/>
</dbReference>
<dbReference type="InterPro" id="IPR016192">
    <property type="entry name" value="APOBEC/CMP_deaminase_Zn-bd"/>
</dbReference>
<dbReference type="AlphaFoldDB" id="A0A934QES2"/>
<keyword evidence="4" id="KW-0862">Zinc</keyword>
<dbReference type="RefSeq" id="WP_200132919.1">
    <property type="nucleotide sequence ID" value="NZ_JAEHOI010000011.1"/>
</dbReference>
<sequence length="146" mass="15841">MYREPEPQDVELFEAAKQLLEARFDPEIHQVAAAVRATNGVIYLGLHIGSRRVNVCAESSAIANAEMAGAGEIVAMAAVCKNDTGGVIVTNPCGVCRELMGTYALNADVMVDVRGRVAVATADELMPNRWMFPHENDWTPNDPAKR</sequence>
<dbReference type="GO" id="GO:0005829">
    <property type="term" value="C:cytosol"/>
    <property type="evidence" value="ECO:0007669"/>
    <property type="project" value="TreeGrafter"/>
</dbReference>
<dbReference type="GO" id="GO:0004126">
    <property type="term" value="F:cytidine deaminase activity"/>
    <property type="evidence" value="ECO:0007669"/>
    <property type="project" value="TreeGrafter"/>
</dbReference>
<dbReference type="SUPFAM" id="SSF53927">
    <property type="entry name" value="Cytidine deaminase-like"/>
    <property type="match status" value="1"/>
</dbReference>
<dbReference type="Pfam" id="PF00383">
    <property type="entry name" value="dCMP_cyt_deam_1"/>
    <property type="match status" value="1"/>
</dbReference>
<reference evidence="6" key="1">
    <citation type="submission" date="2020-12" db="EMBL/GenBank/DDBJ databases">
        <title>Leucobacter sp. CAS2, isolated from Chromium sludge.</title>
        <authorList>
            <person name="Xu Z."/>
        </authorList>
    </citation>
    <scope>NUCLEOTIDE SEQUENCE</scope>
    <source>
        <strain evidence="6">CSA2</strain>
    </source>
</reference>
<dbReference type="EMBL" id="JAEHOI010000011">
    <property type="protein sequence ID" value="MBK0422731.1"/>
    <property type="molecule type" value="Genomic_DNA"/>
</dbReference>
<keyword evidence="7" id="KW-1185">Reference proteome</keyword>
<dbReference type="PANTHER" id="PTHR11644">
    <property type="entry name" value="CYTIDINE DEAMINASE"/>
    <property type="match status" value="1"/>
</dbReference>
<dbReference type="GO" id="GO:0008270">
    <property type="term" value="F:zinc ion binding"/>
    <property type="evidence" value="ECO:0007669"/>
    <property type="project" value="InterPro"/>
</dbReference>
<comment type="similarity">
    <text evidence="1">Belongs to the cytidine and deoxycytidylate deaminase family.</text>
</comment>